<dbReference type="InterPro" id="IPR019949">
    <property type="entry name" value="CmoO-like"/>
</dbReference>
<dbReference type="OrthoDB" id="9780518at2"/>
<dbReference type="EC" id="1.14.13.107" evidence="4"/>
<organism evidence="4 6">
    <name type="scientific">Staphylococcus nepalensis</name>
    <dbReference type="NCBI Taxonomy" id="214473"/>
    <lineage>
        <taxon>Bacteria</taxon>
        <taxon>Bacillati</taxon>
        <taxon>Bacillota</taxon>
        <taxon>Bacilli</taxon>
        <taxon>Bacillales</taxon>
        <taxon>Staphylococcaceae</taxon>
        <taxon>Staphylococcus</taxon>
    </lineage>
</organism>
<reference evidence="4 6" key="3">
    <citation type="submission" date="2018-06" db="EMBL/GenBank/DDBJ databases">
        <authorList>
            <consortium name="Pathogen Informatics"/>
            <person name="Doyle S."/>
        </authorList>
    </citation>
    <scope>NUCLEOTIDE SEQUENCE [LARGE SCALE GENOMIC DNA]</scope>
    <source>
        <strain evidence="4 6">NCTC13834</strain>
    </source>
</reference>
<dbReference type="EMBL" id="PZHR01000033">
    <property type="protein sequence ID" value="PTK58961.1"/>
    <property type="molecule type" value="Genomic_DNA"/>
</dbReference>
<dbReference type="PANTHER" id="PTHR30137">
    <property type="entry name" value="LUCIFERASE-LIKE MONOOXYGENASE"/>
    <property type="match status" value="1"/>
</dbReference>
<evidence type="ECO:0000313" key="6">
    <source>
        <dbReference type="Proteomes" id="UP000254412"/>
    </source>
</evidence>
<dbReference type="InterPro" id="IPR036661">
    <property type="entry name" value="Luciferase-like_sf"/>
</dbReference>
<keyword evidence="4" id="KW-0560">Oxidoreductase</keyword>
<name>A0A291JIG0_9STAP</name>
<proteinExistence type="predicted"/>
<evidence type="ECO:0000313" key="4">
    <source>
        <dbReference type="EMBL" id="SUM54519.1"/>
    </source>
</evidence>
<dbReference type="RefSeq" id="WP_096808707.1">
    <property type="nucleotide sequence ID" value="NZ_BMCF01000001.1"/>
</dbReference>
<gene>
    <name evidence="4" type="primary">limB_3</name>
    <name evidence="3" type="ORF">BUZ61_07585</name>
    <name evidence="4" type="ORF">NCTC13834_00806</name>
</gene>
<dbReference type="Pfam" id="PF00296">
    <property type="entry name" value="Bac_luciferase"/>
    <property type="match status" value="1"/>
</dbReference>
<dbReference type="GO" id="GO:0005829">
    <property type="term" value="C:cytosol"/>
    <property type="evidence" value="ECO:0007669"/>
    <property type="project" value="TreeGrafter"/>
</dbReference>
<evidence type="ECO:0000313" key="5">
    <source>
        <dbReference type="Proteomes" id="UP000240400"/>
    </source>
</evidence>
<dbReference type="Gene3D" id="3.20.20.30">
    <property type="entry name" value="Luciferase-like domain"/>
    <property type="match status" value="1"/>
</dbReference>
<dbReference type="AlphaFoldDB" id="A0A291JIG0"/>
<feature type="domain" description="Luciferase-like" evidence="2">
    <location>
        <begin position="1"/>
        <end position="273"/>
    </location>
</feature>
<dbReference type="EMBL" id="UHDS01000001">
    <property type="protein sequence ID" value="SUM54519.1"/>
    <property type="molecule type" value="Genomic_DNA"/>
</dbReference>
<dbReference type="PANTHER" id="PTHR30137:SF6">
    <property type="entry name" value="LUCIFERASE-LIKE MONOOXYGENASE"/>
    <property type="match status" value="1"/>
</dbReference>
<dbReference type="GO" id="GO:0052601">
    <property type="term" value="F:limonene 1,2-monooxygenase [NAD(P)H) activity"/>
    <property type="evidence" value="ECO:0007669"/>
    <property type="project" value="UniProtKB-EC"/>
</dbReference>
<dbReference type="NCBIfam" id="TIGR03558">
    <property type="entry name" value="oxido_grp_1"/>
    <property type="match status" value="1"/>
</dbReference>
<comment type="similarity">
    <text evidence="1">To bacterial alkanal monooxygenase alpha and beta chains.</text>
</comment>
<dbReference type="CDD" id="cd00347">
    <property type="entry name" value="Flavin_utilizing_monoxygenases"/>
    <property type="match status" value="1"/>
</dbReference>
<reference evidence="3" key="2">
    <citation type="submission" date="2018-03" db="EMBL/GenBank/DDBJ databases">
        <authorList>
            <person name="Keele B.F."/>
        </authorList>
    </citation>
    <scope>NUCLEOTIDE SEQUENCE</scope>
    <source>
        <strain evidence="3">SNUC 4337</strain>
    </source>
</reference>
<accession>A0A291JIG0</accession>
<dbReference type="Proteomes" id="UP000254412">
    <property type="component" value="Unassembled WGS sequence"/>
</dbReference>
<sequence length="334" mass="38573">MRLSILDYVPIFEGRNATQAINHSIELAQLAESLEFYRFWIAEHHKVFSVASSAPEMLMMTLLENTKTMHIGSGGVMLPHYSAYKIAEIFKIMEARHSDRVDLGIGRSYSFKNVNHALNENKTAHVDFNTQIKDLIDYFNDNSEHQRFTGLYATPFIQTQPTMYLLGTSQQSAKLAAQQGLPFVTTLMGQNKDKINTSISYYRQLFKTLYPKQSPYVIISTFVITADNMQKVKDLERAFHLWLLRISYLNQPKTYPSIAYAKQRQSSNRELEKIKQNEKRVISGLPGEVFLKLQEIATYYNADEIMIQPHVFAEQNRKNLLYLLASEKDKFEST</sequence>
<evidence type="ECO:0000256" key="1">
    <source>
        <dbReference type="ARBA" id="ARBA00007789"/>
    </source>
</evidence>
<dbReference type="GeneID" id="66776208"/>
<dbReference type="KEGG" id="snl:BJD96_03815"/>
<evidence type="ECO:0000313" key="3">
    <source>
        <dbReference type="EMBL" id="PTK58961.1"/>
    </source>
</evidence>
<evidence type="ECO:0000259" key="2">
    <source>
        <dbReference type="Pfam" id="PF00296"/>
    </source>
</evidence>
<protein>
    <submittedName>
        <fullName evidence="3 4">Oxidoreductase</fullName>
        <ecNumber evidence="4">1.14.13.107</ecNumber>
    </submittedName>
</protein>
<dbReference type="Proteomes" id="UP000240400">
    <property type="component" value="Unassembled WGS sequence"/>
</dbReference>
<reference evidence="3 5" key="1">
    <citation type="journal article" date="2016" name="Front. Microbiol.">
        <title>Comprehensive Phylogenetic Analysis of Bovine Non-aureus Staphylococci Species Based on Whole-Genome Sequencing.</title>
        <authorList>
            <person name="Naushad S."/>
            <person name="Barkema H.W."/>
            <person name="Luby C."/>
            <person name="Condas L.A."/>
            <person name="Nobrega D.B."/>
            <person name="Carson D.A."/>
            <person name="De Buck J."/>
        </authorList>
    </citation>
    <scope>NUCLEOTIDE SEQUENCE [LARGE SCALE GENOMIC DNA]</scope>
    <source>
        <strain evidence="3 5">SNUC 4337</strain>
    </source>
</reference>
<dbReference type="SUPFAM" id="SSF51679">
    <property type="entry name" value="Bacterial luciferase-like"/>
    <property type="match status" value="1"/>
</dbReference>
<dbReference type="InterPro" id="IPR011251">
    <property type="entry name" value="Luciferase-like_dom"/>
</dbReference>
<dbReference type="InterPro" id="IPR050766">
    <property type="entry name" value="Bact_Lucif_Oxidored"/>
</dbReference>